<sequence length="203" mass="23725">MLENSTRTKNVLTNELNSLKKALDEENKKKRFKRNKELGFQLVTLKSSNETNNSAHRAKNYKLIQNLTKLRRKAIPNPDEVYLRELSSRQISSFYYRTSNLDYQENGLVRSTLQKTKNNFLLNKEERYLVPLPSQIKCRYEALPELPFYINLKKEKEVLERVKIRKNPFPNSYPTKLVDVGHLALKVDASLPDISSLPFGPRL</sequence>
<dbReference type="AlphaFoldDB" id="A0AAD5TVB0"/>
<name>A0AAD5TVB0_9FUNG</name>
<gene>
    <name evidence="2" type="ORF">HK099_001977</name>
</gene>
<protein>
    <submittedName>
        <fullName evidence="2">Uncharacterized protein</fullName>
    </submittedName>
</protein>
<comment type="caution">
    <text evidence="2">The sequence shown here is derived from an EMBL/GenBank/DDBJ whole genome shotgun (WGS) entry which is preliminary data.</text>
</comment>
<keyword evidence="1" id="KW-0175">Coiled coil</keyword>
<evidence type="ECO:0000256" key="1">
    <source>
        <dbReference type="SAM" id="Coils"/>
    </source>
</evidence>
<dbReference type="EMBL" id="JADGJW010001614">
    <property type="protein sequence ID" value="KAJ3202154.1"/>
    <property type="molecule type" value="Genomic_DNA"/>
</dbReference>
<proteinExistence type="predicted"/>
<keyword evidence="3" id="KW-1185">Reference proteome</keyword>
<evidence type="ECO:0000313" key="2">
    <source>
        <dbReference type="EMBL" id="KAJ3202154.1"/>
    </source>
</evidence>
<accession>A0AAD5TVB0</accession>
<evidence type="ECO:0000313" key="3">
    <source>
        <dbReference type="Proteomes" id="UP001211065"/>
    </source>
</evidence>
<organism evidence="2 3">
    <name type="scientific">Clydaea vesicula</name>
    <dbReference type="NCBI Taxonomy" id="447962"/>
    <lineage>
        <taxon>Eukaryota</taxon>
        <taxon>Fungi</taxon>
        <taxon>Fungi incertae sedis</taxon>
        <taxon>Chytridiomycota</taxon>
        <taxon>Chytridiomycota incertae sedis</taxon>
        <taxon>Chytridiomycetes</taxon>
        <taxon>Lobulomycetales</taxon>
        <taxon>Lobulomycetaceae</taxon>
        <taxon>Clydaea</taxon>
    </lineage>
</organism>
<dbReference type="Proteomes" id="UP001211065">
    <property type="component" value="Unassembled WGS sequence"/>
</dbReference>
<feature type="coiled-coil region" evidence="1">
    <location>
        <begin position="2"/>
        <end position="36"/>
    </location>
</feature>
<reference evidence="2" key="1">
    <citation type="submission" date="2020-05" db="EMBL/GenBank/DDBJ databases">
        <title>Phylogenomic resolution of chytrid fungi.</title>
        <authorList>
            <person name="Stajich J.E."/>
            <person name="Amses K."/>
            <person name="Simmons R."/>
            <person name="Seto K."/>
            <person name="Myers J."/>
            <person name="Bonds A."/>
            <person name="Quandt C.A."/>
            <person name="Barry K."/>
            <person name="Liu P."/>
            <person name="Grigoriev I."/>
            <person name="Longcore J.E."/>
            <person name="James T.Y."/>
        </authorList>
    </citation>
    <scope>NUCLEOTIDE SEQUENCE</scope>
    <source>
        <strain evidence="2">JEL0476</strain>
    </source>
</reference>